<reference evidence="2 3" key="1">
    <citation type="submission" date="2019-07" db="EMBL/GenBank/DDBJ databases">
        <title>WGS assembly of Gossypium tomentosum.</title>
        <authorList>
            <person name="Chen Z.J."/>
            <person name="Sreedasyam A."/>
            <person name="Ando A."/>
            <person name="Song Q."/>
            <person name="De L."/>
            <person name="Hulse-Kemp A."/>
            <person name="Ding M."/>
            <person name="Ye W."/>
            <person name="Kirkbride R."/>
            <person name="Jenkins J."/>
            <person name="Plott C."/>
            <person name="Lovell J."/>
            <person name="Lin Y.-M."/>
            <person name="Vaughn R."/>
            <person name="Liu B."/>
            <person name="Li W."/>
            <person name="Simpson S."/>
            <person name="Scheffler B."/>
            <person name="Saski C."/>
            <person name="Grover C."/>
            <person name="Hu G."/>
            <person name="Conover J."/>
            <person name="Carlson J."/>
            <person name="Shu S."/>
            <person name="Boston L."/>
            <person name="Williams M."/>
            <person name="Peterson D."/>
            <person name="Mcgee K."/>
            <person name="Jones D."/>
            <person name="Wendel J."/>
            <person name="Stelly D."/>
            <person name="Grimwood J."/>
            <person name="Schmutz J."/>
        </authorList>
    </citation>
    <scope>NUCLEOTIDE SEQUENCE [LARGE SCALE GENOMIC DNA]</scope>
    <source>
        <strain evidence="2">7179.01</strain>
    </source>
</reference>
<proteinExistence type="predicted"/>
<organism evidence="2 3">
    <name type="scientific">Gossypium tomentosum</name>
    <name type="common">Hawaiian cotton</name>
    <name type="synonym">Gossypium sandvicense</name>
    <dbReference type="NCBI Taxonomy" id="34277"/>
    <lineage>
        <taxon>Eukaryota</taxon>
        <taxon>Viridiplantae</taxon>
        <taxon>Streptophyta</taxon>
        <taxon>Embryophyta</taxon>
        <taxon>Tracheophyta</taxon>
        <taxon>Spermatophyta</taxon>
        <taxon>Magnoliopsida</taxon>
        <taxon>eudicotyledons</taxon>
        <taxon>Gunneridae</taxon>
        <taxon>Pentapetalae</taxon>
        <taxon>rosids</taxon>
        <taxon>malvids</taxon>
        <taxon>Malvales</taxon>
        <taxon>Malvaceae</taxon>
        <taxon>Malvoideae</taxon>
        <taxon>Gossypium</taxon>
    </lineage>
</organism>
<keyword evidence="1" id="KW-0472">Membrane</keyword>
<feature type="transmembrane region" description="Helical" evidence="1">
    <location>
        <begin position="6"/>
        <end position="26"/>
    </location>
</feature>
<keyword evidence="1" id="KW-0812">Transmembrane</keyword>
<dbReference type="Proteomes" id="UP000322667">
    <property type="component" value="Chromosome A05"/>
</dbReference>
<evidence type="ECO:0000313" key="2">
    <source>
        <dbReference type="EMBL" id="TYI31475.1"/>
    </source>
</evidence>
<dbReference type="AlphaFoldDB" id="A0A5D2QVK1"/>
<evidence type="ECO:0000256" key="1">
    <source>
        <dbReference type="SAM" id="Phobius"/>
    </source>
</evidence>
<sequence length="142" mass="16332">MIKFHGLTLLSMNLIILFYLIIIMMLPSKCPIKYLDGYSFLQNLFILIRNCSVCEMAKKELIMKPSFLHLFLVAALVLSSIMVTSSRFSWSTCDPACQMELTRTRRVLEKQDYSGYVPSPDDYDYNGFYRRQGDVPSPGIGH</sequence>
<feature type="transmembrane region" description="Helical" evidence="1">
    <location>
        <begin position="67"/>
        <end position="90"/>
    </location>
</feature>
<evidence type="ECO:0000313" key="3">
    <source>
        <dbReference type="Proteomes" id="UP000322667"/>
    </source>
</evidence>
<gene>
    <name evidence="2" type="ORF">ES332_A05G453800v1</name>
</gene>
<keyword evidence="3" id="KW-1185">Reference proteome</keyword>
<keyword evidence="1" id="KW-1133">Transmembrane helix</keyword>
<protein>
    <submittedName>
        <fullName evidence="2">Uncharacterized protein</fullName>
    </submittedName>
</protein>
<accession>A0A5D2QVK1</accession>
<name>A0A5D2QVK1_GOSTO</name>
<dbReference type="EMBL" id="CM017614">
    <property type="protein sequence ID" value="TYI31475.1"/>
    <property type="molecule type" value="Genomic_DNA"/>
</dbReference>